<dbReference type="InterPro" id="IPR036280">
    <property type="entry name" value="Multihaem_cyt_sf"/>
</dbReference>
<keyword evidence="1" id="KW-0813">Transport</keyword>
<evidence type="ECO:0000259" key="7">
    <source>
        <dbReference type="Pfam" id="PF02085"/>
    </source>
</evidence>
<dbReference type="GO" id="GO:0020037">
    <property type="term" value="F:heme binding"/>
    <property type="evidence" value="ECO:0007669"/>
    <property type="project" value="InterPro"/>
</dbReference>
<dbReference type="GO" id="GO:0046872">
    <property type="term" value="F:metal ion binding"/>
    <property type="evidence" value="ECO:0007669"/>
    <property type="project" value="UniProtKB-KW"/>
</dbReference>
<feature type="binding site" description="axial binding residue" evidence="6">
    <location>
        <position position="93"/>
    </location>
    <ligand>
        <name>heme c</name>
        <dbReference type="ChEBI" id="CHEBI:61717"/>
        <label>1</label>
    </ligand>
    <ligandPart>
        <name>Fe</name>
        <dbReference type="ChEBI" id="CHEBI:18248"/>
    </ligandPart>
</feature>
<feature type="binding site" description="axial binding residue" evidence="6">
    <location>
        <position position="82"/>
    </location>
    <ligand>
        <name>heme c</name>
        <dbReference type="ChEBI" id="CHEBI:61717"/>
        <label>1</label>
    </ligand>
    <ligandPart>
        <name>Fe</name>
        <dbReference type="ChEBI" id="CHEBI:18248"/>
    </ligandPart>
</feature>
<reference evidence="8" key="1">
    <citation type="journal article" date="2021" name="PeerJ">
        <title>Extensive microbial diversity within the chicken gut microbiome revealed by metagenomics and culture.</title>
        <authorList>
            <person name="Gilroy R."/>
            <person name="Ravi A."/>
            <person name="Getino M."/>
            <person name="Pursley I."/>
            <person name="Horton D.L."/>
            <person name="Alikhan N.F."/>
            <person name="Baker D."/>
            <person name="Gharbi K."/>
            <person name="Hall N."/>
            <person name="Watson M."/>
            <person name="Adriaenssens E.M."/>
            <person name="Foster-Nyarko E."/>
            <person name="Jarju S."/>
            <person name="Secka A."/>
            <person name="Antonio M."/>
            <person name="Oren A."/>
            <person name="Chaudhuri R.R."/>
            <person name="La Ragione R."/>
            <person name="Hildebrand F."/>
            <person name="Pallen M.J."/>
        </authorList>
    </citation>
    <scope>NUCLEOTIDE SEQUENCE</scope>
    <source>
        <strain evidence="8">ChiHecec2B26-446</strain>
    </source>
</reference>
<evidence type="ECO:0000313" key="9">
    <source>
        <dbReference type="Proteomes" id="UP000886752"/>
    </source>
</evidence>
<feature type="domain" description="Class III cytochrome C" evidence="7">
    <location>
        <begin position="78"/>
        <end position="157"/>
    </location>
</feature>
<gene>
    <name evidence="8" type="ORF">H9894_01195</name>
</gene>
<name>A0A9D1TP86_9BACT</name>
<dbReference type="CDD" id="cd08168">
    <property type="entry name" value="Cytochrom_C3"/>
    <property type="match status" value="3"/>
</dbReference>
<accession>A0A9D1TP86</accession>
<reference evidence="8" key="2">
    <citation type="submission" date="2021-04" db="EMBL/GenBank/DDBJ databases">
        <authorList>
            <person name="Gilroy R."/>
        </authorList>
    </citation>
    <scope>NUCLEOTIDE SEQUENCE</scope>
    <source>
        <strain evidence="8">ChiHecec2B26-446</strain>
    </source>
</reference>
<feature type="binding site" description="axial binding residue" evidence="6">
    <location>
        <position position="94"/>
    </location>
    <ligand>
        <name>heme c</name>
        <dbReference type="ChEBI" id="CHEBI:61717"/>
        <label>1</label>
    </ligand>
    <ligandPart>
        <name>Fe</name>
        <dbReference type="ChEBI" id="CHEBI:18248"/>
    </ligandPart>
</feature>
<proteinExistence type="predicted"/>
<keyword evidence="5 6" id="KW-0408">Iron</keyword>
<evidence type="ECO:0000256" key="4">
    <source>
        <dbReference type="ARBA" id="ARBA00022982"/>
    </source>
</evidence>
<dbReference type="EMBL" id="DXHV01000015">
    <property type="protein sequence ID" value="HIV99796.1"/>
    <property type="molecule type" value="Genomic_DNA"/>
</dbReference>
<dbReference type="Gene3D" id="3.90.10.10">
    <property type="entry name" value="Cytochrome C3"/>
    <property type="match status" value="3"/>
</dbReference>
<dbReference type="SUPFAM" id="SSF48695">
    <property type="entry name" value="Multiheme cytochromes"/>
    <property type="match status" value="1"/>
</dbReference>
<comment type="caution">
    <text evidence="8">The sequence shown here is derived from an EMBL/GenBank/DDBJ whole genome shotgun (WGS) entry which is preliminary data.</text>
</comment>
<organism evidence="8 9">
    <name type="scientific">Candidatus Desulfovibrio intestinipullorum</name>
    <dbReference type="NCBI Taxonomy" id="2838536"/>
    <lineage>
        <taxon>Bacteria</taxon>
        <taxon>Pseudomonadati</taxon>
        <taxon>Thermodesulfobacteriota</taxon>
        <taxon>Desulfovibrionia</taxon>
        <taxon>Desulfovibrionales</taxon>
        <taxon>Desulfovibrionaceae</taxon>
        <taxon>Desulfovibrio</taxon>
    </lineage>
</organism>
<comment type="cofactor">
    <cofactor evidence="6">
        <name>heme c</name>
        <dbReference type="ChEBI" id="CHEBI:61717"/>
    </cofactor>
    <text evidence="6">Binds 4 heme c groups covalently per monomer.</text>
</comment>
<sequence length="226" mass="24842">MINTGGPVVFEHGKHEKWAESCLSCHHELVYGAEKPMACNQCHGVTVNETFVAEHVTSFSEESCIVCHHYVPGSQDWGHAMHSESLGLDCTSCHHADTSIEETPSNCADCHEAGKAPSRAKFVEGEPPSLADAVHSKCISCHEEWFAKKARGCVQCHFDKAPASVEPGERLHKNMETQTCSACHEQKIDKLLPNRMQAHHASCMGCHTARNAGPRTQQDCAQCHMK</sequence>
<dbReference type="GO" id="GO:0009055">
    <property type="term" value="F:electron transfer activity"/>
    <property type="evidence" value="ECO:0007669"/>
    <property type="project" value="InterPro"/>
</dbReference>
<feature type="binding site" description="axial binding residue" evidence="6">
    <location>
        <position position="79"/>
    </location>
    <ligand>
        <name>heme c</name>
        <dbReference type="ChEBI" id="CHEBI:61717"/>
        <label>1</label>
    </ligand>
    <ligandPart>
        <name>Fe</name>
        <dbReference type="ChEBI" id="CHEBI:18248"/>
    </ligandPart>
</feature>
<evidence type="ECO:0000256" key="1">
    <source>
        <dbReference type="ARBA" id="ARBA00022448"/>
    </source>
</evidence>
<evidence type="ECO:0000256" key="3">
    <source>
        <dbReference type="ARBA" id="ARBA00022723"/>
    </source>
</evidence>
<keyword evidence="3 6" id="KW-0479">Metal-binding</keyword>
<dbReference type="InterPro" id="IPR002322">
    <property type="entry name" value="Cyt_c_III"/>
</dbReference>
<dbReference type="Proteomes" id="UP000886752">
    <property type="component" value="Unassembled WGS sequence"/>
</dbReference>
<dbReference type="InterPro" id="IPR020942">
    <property type="entry name" value="Cyt_c_III_dom"/>
</dbReference>
<evidence type="ECO:0000256" key="6">
    <source>
        <dbReference type="PIRSR" id="PIRSR602322-1"/>
    </source>
</evidence>
<evidence type="ECO:0000256" key="5">
    <source>
        <dbReference type="ARBA" id="ARBA00023004"/>
    </source>
</evidence>
<feature type="binding site" description="axial binding residue" evidence="6">
    <location>
        <position position="90"/>
    </location>
    <ligand>
        <name>heme c</name>
        <dbReference type="ChEBI" id="CHEBI:61717"/>
        <label>1</label>
    </ligand>
    <ligandPart>
        <name>Fe</name>
        <dbReference type="ChEBI" id="CHEBI:18248"/>
    </ligandPart>
</feature>
<dbReference type="PRINTS" id="PR00609">
    <property type="entry name" value="CYTOCHROMEC3"/>
</dbReference>
<evidence type="ECO:0000256" key="2">
    <source>
        <dbReference type="ARBA" id="ARBA00022617"/>
    </source>
</evidence>
<feature type="domain" description="Class III cytochrome C" evidence="7">
    <location>
        <begin position="4"/>
        <end position="70"/>
    </location>
</feature>
<keyword evidence="2 6" id="KW-0349">Heme</keyword>
<dbReference type="Pfam" id="PF02085">
    <property type="entry name" value="Cytochrom_CIII"/>
    <property type="match status" value="2"/>
</dbReference>
<keyword evidence="4" id="KW-0249">Electron transport</keyword>
<protein>
    <submittedName>
        <fullName evidence="8">Cytochrome c family protein</fullName>
    </submittedName>
</protein>
<evidence type="ECO:0000313" key="8">
    <source>
        <dbReference type="EMBL" id="HIV99796.1"/>
    </source>
</evidence>
<feature type="binding site" description="axial binding residue" evidence="6">
    <location>
        <position position="95"/>
    </location>
    <ligand>
        <name>heme c</name>
        <dbReference type="ChEBI" id="CHEBI:61717"/>
        <label>1</label>
    </ligand>
    <ligandPart>
        <name>Fe</name>
        <dbReference type="ChEBI" id="CHEBI:18248"/>
    </ligandPart>
</feature>
<dbReference type="AlphaFoldDB" id="A0A9D1TP86"/>